<evidence type="ECO:0000313" key="4">
    <source>
        <dbReference type="Proteomes" id="UP000271031"/>
    </source>
</evidence>
<dbReference type="EMBL" id="RHHQ01000012">
    <property type="protein sequence ID" value="RNB86901.1"/>
    <property type="molecule type" value="Genomic_DNA"/>
</dbReference>
<dbReference type="InterPro" id="IPR032330">
    <property type="entry name" value="EF-G-binding_C"/>
</dbReference>
<dbReference type="CDD" id="cd16342">
    <property type="entry name" value="FusC_FusB"/>
    <property type="match status" value="1"/>
</dbReference>
<evidence type="ECO:0000259" key="2">
    <source>
        <dbReference type="Pfam" id="PF16571"/>
    </source>
</evidence>
<organism evidence="3 4">
    <name type="scientific">Brevibacillus fluminis</name>
    <dbReference type="NCBI Taxonomy" id="511487"/>
    <lineage>
        <taxon>Bacteria</taxon>
        <taxon>Bacillati</taxon>
        <taxon>Bacillota</taxon>
        <taxon>Bacilli</taxon>
        <taxon>Bacillales</taxon>
        <taxon>Paenibacillaceae</taxon>
        <taxon>Brevibacillus</taxon>
    </lineage>
</organism>
<dbReference type="OrthoDB" id="1891078at2"/>
<dbReference type="Proteomes" id="UP000271031">
    <property type="component" value="Unassembled WGS sequence"/>
</dbReference>
<comment type="caution">
    <text evidence="3">The sequence shown here is derived from an EMBL/GenBank/DDBJ whole genome shotgun (WGS) entry which is preliminary data.</text>
</comment>
<proteinExistence type="predicted"/>
<dbReference type="Pfam" id="PF16571">
    <property type="entry name" value="FBP_C"/>
    <property type="match status" value="1"/>
</dbReference>
<name>A0A3M8DHE7_9BACL</name>
<dbReference type="InterPro" id="IPR010841">
    <property type="entry name" value="EF-G-binding_N"/>
</dbReference>
<dbReference type="AlphaFoldDB" id="A0A3M8DHE7"/>
<feature type="domain" description="Elongation factor G-binding protein N-terminal" evidence="1">
    <location>
        <begin position="5"/>
        <end position="87"/>
    </location>
</feature>
<dbReference type="Gene3D" id="1.20.1280.250">
    <property type="match status" value="1"/>
</dbReference>
<protein>
    <submittedName>
        <fullName evidence="3">Elongation factor G-binding protein</fullName>
    </submittedName>
</protein>
<dbReference type="InterPro" id="IPR038344">
    <property type="entry name" value="EF-G_N_sf"/>
</dbReference>
<accession>A0A3M8DHE7</accession>
<dbReference type="GO" id="GO:0003746">
    <property type="term" value="F:translation elongation factor activity"/>
    <property type="evidence" value="ECO:0007669"/>
    <property type="project" value="UniProtKB-KW"/>
</dbReference>
<feature type="domain" description="Elongation factor G-binding protein C-terminal treble-clef zinc-finger" evidence="2">
    <location>
        <begin position="101"/>
        <end position="203"/>
    </location>
</feature>
<keyword evidence="3" id="KW-0648">Protein biosynthesis</keyword>
<evidence type="ECO:0000313" key="3">
    <source>
        <dbReference type="EMBL" id="RNB86901.1"/>
    </source>
</evidence>
<evidence type="ECO:0000259" key="1">
    <source>
        <dbReference type="Pfam" id="PF07299"/>
    </source>
</evidence>
<dbReference type="Pfam" id="PF07299">
    <property type="entry name" value="EF-G-binding_N"/>
    <property type="match status" value="1"/>
</dbReference>
<reference evidence="3 4" key="1">
    <citation type="submission" date="2018-10" db="EMBL/GenBank/DDBJ databases">
        <title>Phylogenomics of Brevibacillus.</title>
        <authorList>
            <person name="Dunlap C."/>
        </authorList>
    </citation>
    <scope>NUCLEOTIDE SEQUENCE [LARGE SCALE GENOMIC DNA]</scope>
    <source>
        <strain evidence="3 4">JCM 15716</strain>
    </source>
</reference>
<sequence>MNTPFIKNHQFNFIKQQVKNLQSTLMTVSDPKVIEGARFGAEAKIFEQFLAITNEQKQLFAPLLTLKKPEEFQEFVTSLTPYLSSFPKVTEKQIQKLFPKNKKLKTPNLDALNYTALTYIGWIDIATNKMFFVYEQNNQIVGIEGRFTATNKKNVCSLCNGVAEVALFSAITKTKNAKYADYYKAVGNYMCIDSAACNAKIKDLTYLESFIASVLENA</sequence>
<gene>
    <name evidence="3" type="ORF">EDM56_14385</name>
</gene>
<keyword evidence="3" id="KW-0251">Elongation factor</keyword>
<dbReference type="RefSeq" id="WP_122918598.1">
    <property type="nucleotide sequence ID" value="NZ_RHHQ01000012.1"/>
</dbReference>
<keyword evidence="4" id="KW-1185">Reference proteome</keyword>